<dbReference type="Proteomes" id="UP001595693">
    <property type="component" value="Unassembled WGS sequence"/>
</dbReference>
<dbReference type="EMBL" id="JBHSAJ010000010">
    <property type="protein sequence ID" value="MFC3934019.1"/>
    <property type="molecule type" value="Genomic_DNA"/>
</dbReference>
<sequence length="253" mass="26993">MEKLLDAVAAVVCLVSPEKVQAIASRIRRTDASKTAGALSGVVSTPVAAEVVDQLIDAWRASEVGADELASMLLAAGHVFTKATNQQSTELVWTGPTTPFVSARRTEQALLQVINAAEQTLFITSFVAYNVSTIVKALNAASSRGVVISMLLELSQDHGGSITFDAIGKMRTLVPAARLYAWRDKADLFSDGRVHAKVAVADGRMCFITSANLTGHAMDRNMEAGLLISRGHIPPTLDEHLRALVSMRIVSPV</sequence>
<organism evidence="2 3">
    <name type="scientific">Acidovorax facilis</name>
    <dbReference type="NCBI Taxonomy" id="12917"/>
    <lineage>
        <taxon>Bacteria</taxon>
        <taxon>Pseudomonadati</taxon>
        <taxon>Pseudomonadota</taxon>
        <taxon>Betaproteobacteria</taxon>
        <taxon>Burkholderiales</taxon>
        <taxon>Comamonadaceae</taxon>
        <taxon>Acidovorax</taxon>
    </lineage>
</organism>
<dbReference type="Gene3D" id="3.30.870.10">
    <property type="entry name" value="Endonuclease Chain A"/>
    <property type="match status" value="1"/>
</dbReference>
<accession>A0ABV8D6K4</accession>
<gene>
    <name evidence="2" type="primary">drmC</name>
    <name evidence="2" type="ORF">ACFOW3_05220</name>
</gene>
<evidence type="ECO:0000259" key="1">
    <source>
        <dbReference type="PROSITE" id="PS50035"/>
    </source>
</evidence>
<feature type="domain" description="PLD phosphodiesterase" evidence="1">
    <location>
        <begin position="190"/>
        <end position="217"/>
    </location>
</feature>
<dbReference type="SMART" id="SM00155">
    <property type="entry name" value="PLDc"/>
    <property type="match status" value="1"/>
</dbReference>
<comment type="caution">
    <text evidence="2">The sequence shown here is derived from an EMBL/GenBank/DDBJ whole genome shotgun (WGS) entry which is preliminary data.</text>
</comment>
<dbReference type="PANTHER" id="PTHR21248:SF22">
    <property type="entry name" value="PHOSPHOLIPASE D"/>
    <property type="match status" value="1"/>
</dbReference>
<dbReference type="RefSeq" id="WP_252635419.1">
    <property type="nucleotide sequence ID" value="NZ_JAMXAX010000006.1"/>
</dbReference>
<dbReference type="SUPFAM" id="SSF56024">
    <property type="entry name" value="Phospholipase D/nuclease"/>
    <property type="match status" value="1"/>
</dbReference>
<dbReference type="Pfam" id="PF13091">
    <property type="entry name" value="PLDc_2"/>
    <property type="match status" value="1"/>
</dbReference>
<dbReference type="InterPro" id="IPR025202">
    <property type="entry name" value="PLD-like_dom"/>
</dbReference>
<dbReference type="InterPro" id="IPR001736">
    <property type="entry name" value="PLipase_D/transphosphatidylase"/>
</dbReference>
<protein>
    <submittedName>
        <fullName evidence="2">DISARM system phospholipase D-like protein DrmC</fullName>
    </submittedName>
</protein>
<proteinExistence type="predicted"/>
<name>A0ABV8D6K4_9BURK</name>
<reference evidence="3" key="1">
    <citation type="journal article" date="2019" name="Int. J. Syst. Evol. Microbiol.">
        <title>The Global Catalogue of Microorganisms (GCM) 10K type strain sequencing project: providing services to taxonomists for standard genome sequencing and annotation.</title>
        <authorList>
            <consortium name="The Broad Institute Genomics Platform"/>
            <consortium name="The Broad Institute Genome Sequencing Center for Infectious Disease"/>
            <person name="Wu L."/>
            <person name="Ma J."/>
        </authorList>
    </citation>
    <scope>NUCLEOTIDE SEQUENCE [LARGE SCALE GENOMIC DNA]</scope>
    <source>
        <strain evidence="3">CCUG 2113</strain>
    </source>
</reference>
<dbReference type="PANTHER" id="PTHR21248">
    <property type="entry name" value="CARDIOLIPIN SYNTHASE"/>
    <property type="match status" value="1"/>
</dbReference>
<dbReference type="InterPro" id="IPR047955">
    <property type="entry name" value="DrmC-like"/>
</dbReference>
<dbReference type="CDD" id="cd09132">
    <property type="entry name" value="PLDc_unchar4"/>
    <property type="match status" value="1"/>
</dbReference>
<dbReference type="NCBIfam" id="NF038319">
    <property type="entry name" value="DISARM_DrmC_I"/>
    <property type="match status" value="1"/>
</dbReference>
<dbReference type="PROSITE" id="PS50035">
    <property type="entry name" value="PLD"/>
    <property type="match status" value="1"/>
</dbReference>
<keyword evidence="3" id="KW-1185">Reference proteome</keyword>
<evidence type="ECO:0000313" key="3">
    <source>
        <dbReference type="Proteomes" id="UP001595693"/>
    </source>
</evidence>
<evidence type="ECO:0000313" key="2">
    <source>
        <dbReference type="EMBL" id="MFC3934019.1"/>
    </source>
</evidence>